<dbReference type="InterPro" id="IPR029033">
    <property type="entry name" value="His_PPase_superfam"/>
</dbReference>
<dbReference type="RefSeq" id="WP_213529599.1">
    <property type="nucleotide sequence ID" value="NZ_BOVJ01000119.1"/>
</dbReference>
<dbReference type="Proteomes" id="UP000680304">
    <property type="component" value="Unassembled WGS sequence"/>
</dbReference>
<proteinExistence type="predicted"/>
<gene>
    <name evidence="1" type="ORF">PACILC2_36600</name>
</gene>
<dbReference type="CDD" id="cd07067">
    <property type="entry name" value="HP_PGM_like"/>
    <property type="match status" value="1"/>
</dbReference>
<dbReference type="PANTHER" id="PTHR48100">
    <property type="entry name" value="BROAD-SPECIFICITY PHOSPHATASE YOR283W-RELATED"/>
    <property type="match status" value="1"/>
</dbReference>
<dbReference type="PANTHER" id="PTHR48100:SF44">
    <property type="entry name" value="PHOSPHATASE C1620.13-RELATED"/>
    <property type="match status" value="1"/>
</dbReference>
<protein>
    <submittedName>
        <fullName evidence="1">Histidine phosphatase family protein</fullName>
    </submittedName>
</protein>
<organism evidence="1 2">
    <name type="scientific">Paenibacillus cisolokensis</name>
    <dbReference type="NCBI Taxonomy" id="1658519"/>
    <lineage>
        <taxon>Bacteria</taxon>
        <taxon>Bacillati</taxon>
        <taxon>Bacillota</taxon>
        <taxon>Bacilli</taxon>
        <taxon>Bacillales</taxon>
        <taxon>Paenibacillaceae</taxon>
        <taxon>Paenibacillus</taxon>
    </lineage>
</organism>
<dbReference type="InterPro" id="IPR050275">
    <property type="entry name" value="PGM_Phosphatase"/>
</dbReference>
<name>A0ABQ4NA39_9BACL</name>
<dbReference type="Gene3D" id="3.40.50.1240">
    <property type="entry name" value="Phosphoglycerate mutase-like"/>
    <property type="match status" value="1"/>
</dbReference>
<dbReference type="Pfam" id="PF00300">
    <property type="entry name" value="His_Phos_1"/>
    <property type="match status" value="1"/>
</dbReference>
<dbReference type="EMBL" id="BOVJ01000119">
    <property type="protein sequence ID" value="GIQ65092.1"/>
    <property type="molecule type" value="Genomic_DNA"/>
</dbReference>
<evidence type="ECO:0000313" key="2">
    <source>
        <dbReference type="Proteomes" id="UP000680304"/>
    </source>
</evidence>
<dbReference type="InterPro" id="IPR013078">
    <property type="entry name" value="His_Pase_superF_clade-1"/>
</dbReference>
<dbReference type="SMART" id="SM00855">
    <property type="entry name" value="PGAM"/>
    <property type="match status" value="1"/>
</dbReference>
<dbReference type="SUPFAM" id="SSF53254">
    <property type="entry name" value="Phosphoglycerate mutase-like"/>
    <property type="match status" value="1"/>
</dbReference>
<sequence>MEIVFIRHAQGEHTVRPPASLQIPDPALTETGIGQAAKLKETLPLTSADAVIASPTRRTLQTASIWSEDVPCVKIVHPLVGPRMFPLLPPEFALPCDRSLSGETIRREFPHFEHAAHLAEHVWQYGINALPDHSFHALANEFVRWCQSLNKPRLYVVAHDGTIASYRRHISGEALTRTDFQGETGWHIMSI</sequence>
<reference evidence="1 2" key="1">
    <citation type="submission" date="2021-04" db="EMBL/GenBank/DDBJ databases">
        <title>Draft genome sequence of Paenibacillus cisolokensis, LC2-13A.</title>
        <authorList>
            <person name="Uke A."/>
            <person name="Chhe C."/>
            <person name="Baramee S."/>
            <person name="Kosugi A."/>
        </authorList>
    </citation>
    <scope>NUCLEOTIDE SEQUENCE [LARGE SCALE GENOMIC DNA]</scope>
    <source>
        <strain evidence="1 2">LC2-13A</strain>
    </source>
</reference>
<accession>A0ABQ4NA39</accession>
<keyword evidence="2" id="KW-1185">Reference proteome</keyword>
<evidence type="ECO:0000313" key="1">
    <source>
        <dbReference type="EMBL" id="GIQ65092.1"/>
    </source>
</evidence>
<comment type="caution">
    <text evidence="1">The sequence shown here is derived from an EMBL/GenBank/DDBJ whole genome shotgun (WGS) entry which is preliminary data.</text>
</comment>